<dbReference type="PANTHER" id="PTHR23303">
    <property type="entry name" value="CARBOXYPEPTIDASE REGULATORY REGION-CONTAINING"/>
    <property type="match status" value="1"/>
</dbReference>
<comment type="caution">
    <text evidence="3">The sequence shown here is derived from an EMBL/GenBank/DDBJ whole genome shotgun (WGS) entry which is preliminary data.</text>
</comment>
<sequence>MATPLHKQLLAASAFVVLALGVAVVWGDLPGSKPAVPPQRSRPVREAPTPPPRGDGAIQGKVVAWDGTPVAGVEVSATLSQPGKSLSSLACEGESPNILLSSPNCEGAPRWQLIRLIEQGLGAAPVVARTTSSADGAFSLTGLPDGAVAVWALDARGARVEPRVEVGATGVKLVLGRSATLSGRVVDEARRPLQGASVTLFLAEHSRYFEATTDAQGRFSLGPLLDGRPHGLVVHHPDLLPAYELLSSLQDLGDVTLHAPLRLVGRVLDGEHPVAGAEVVATELGQSARTSGDGRFILEDMPPGEHKVTASTSRKRGHASVTLEEGYPEATVRIELGSLVSFSGTVKDSEEHPIPDAVVEVEGSDKEKTLSDTQGRFTFEALSPGNYKVTVRAEGYSDRRFPHVAPATTPTLDVVLKPTALVRGVLVDTEGHPVPKAIVQLAESAVDEDFNTQLPPPEKVAGNDEPGPMGGINDPHESRVHQLRADENGRFAFERDSPGRFALRVDSDRCLPLQTLVAAPATDLRLVLQPGARVEGRVVDAQGLPLAQVELSLHTGLDEPEVIAPMDSDEHGRFVLGGIAPGHYILLARFDQGAPHGTTLPIEVIGTETLEAVVRLDTGLSVSGIVVDESNRPIPHVQIEAKSATGLYGPQGGDSPSSSKAITDEQGRFTVRHLLPGPCELDIDIPGHELSRVRAAGTDSRGKQLVVPAGSTDVTLTFRYLGGVRGRLVHEDGTPITSFSINSYSHRDPQGAFQQNLRWPGPIELAISAPERTPILLSEIEVEPGQLKELGDIVMKARRLLRGRVTHALTGEPIEGARVTRKSADSEGELSGFGRDLKSSTDTRHDGSFELEGVEADGLVLEVELNHDSPKHRQPIGAGDTWVDIRMTPGARLQGTVTDSERHPVETSLLLLADSSEVRVHDDIISHGRYDLDGLSPGTYLVVPTPVEAPGKTPIRFKPQTVVLAFGSRHVLNFQAQRGDSRLTLLLSDEEGPAPDDERVIIDDRVLVAGDLPLPEFESMLAGVREALEVPLDDASASRLSAGRYTYFLLGTRGKDGKVVHREVVDVGPGEDIVRRIRPRWTPILARIRIYRHPCLRNCSYDGWESDP</sequence>
<dbReference type="SUPFAM" id="SSF49452">
    <property type="entry name" value="Starch-binding domain-like"/>
    <property type="match status" value="2"/>
</dbReference>
<evidence type="ECO:0000256" key="2">
    <source>
        <dbReference type="SAM" id="MobiDB-lite"/>
    </source>
</evidence>
<dbReference type="RefSeq" id="WP_267542178.1">
    <property type="nucleotide sequence ID" value="NZ_JAPNKA010000001.1"/>
</dbReference>
<evidence type="ECO:0000313" key="4">
    <source>
        <dbReference type="Proteomes" id="UP001207654"/>
    </source>
</evidence>
<proteinExistence type="predicted"/>
<dbReference type="Pfam" id="PF13620">
    <property type="entry name" value="CarboxypepD_reg"/>
    <property type="match status" value="4"/>
</dbReference>
<keyword evidence="4" id="KW-1185">Reference proteome</keyword>
<feature type="region of interest" description="Disordered" evidence="2">
    <location>
        <begin position="31"/>
        <end position="57"/>
    </location>
</feature>
<dbReference type="InterPro" id="IPR051417">
    <property type="entry name" value="SDr/BOS_complex"/>
</dbReference>
<evidence type="ECO:0000256" key="1">
    <source>
        <dbReference type="ARBA" id="ARBA00022729"/>
    </source>
</evidence>
<protein>
    <submittedName>
        <fullName evidence="3">Carboxypeptidase-like regulatory domain-containing protein</fullName>
    </submittedName>
</protein>
<evidence type="ECO:0000313" key="3">
    <source>
        <dbReference type="EMBL" id="MCY1083654.1"/>
    </source>
</evidence>
<dbReference type="InterPro" id="IPR008969">
    <property type="entry name" value="CarboxyPept-like_regulatory"/>
</dbReference>
<dbReference type="Proteomes" id="UP001207654">
    <property type="component" value="Unassembled WGS sequence"/>
</dbReference>
<name>A0ABT4APP8_9BACT</name>
<dbReference type="PANTHER" id="PTHR23303:SF14">
    <property type="entry name" value="BOS COMPLEX SUBUNIT NOMO1-RELATED"/>
    <property type="match status" value="1"/>
</dbReference>
<keyword evidence="1" id="KW-0732">Signal</keyword>
<dbReference type="InterPro" id="IPR013784">
    <property type="entry name" value="Carb-bd-like_fold"/>
</dbReference>
<feature type="region of interest" description="Disordered" evidence="2">
    <location>
        <begin position="818"/>
        <end position="844"/>
    </location>
</feature>
<dbReference type="Gene3D" id="2.60.40.1120">
    <property type="entry name" value="Carboxypeptidase-like, regulatory domain"/>
    <property type="match status" value="3"/>
</dbReference>
<reference evidence="3 4" key="1">
    <citation type="submission" date="2022-11" db="EMBL/GenBank/DDBJ databases">
        <title>Minimal conservation of predation-associated metabolite biosynthetic gene clusters underscores biosynthetic potential of Myxococcota including descriptions for ten novel species: Archangium lansinium sp. nov., Myxococcus landrumus sp. nov., Nannocystis bai.</title>
        <authorList>
            <person name="Ahearne A."/>
            <person name="Stevens C."/>
            <person name="Phillips K."/>
        </authorList>
    </citation>
    <scope>NUCLEOTIDE SEQUENCE [LARGE SCALE GENOMIC DNA]</scope>
    <source>
        <strain evidence="3 4">MIWBW</strain>
    </source>
</reference>
<feature type="compositionally biased region" description="Basic and acidic residues" evidence="2">
    <location>
        <begin position="835"/>
        <end position="844"/>
    </location>
</feature>
<dbReference type="EMBL" id="JAPNKA010000001">
    <property type="protein sequence ID" value="MCY1083654.1"/>
    <property type="molecule type" value="Genomic_DNA"/>
</dbReference>
<accession>A0ABT4APP8</accession>
<dbReference type="SUPFAM" id="SSF49464">
    <property type="entry name" value="Carboxypeptidase regulatory domain-like"/>
    <property type="match status" value="4"/>
</dbReference>
<gene>
    <name evidence="3" type="ORF">OV287_55370</name>
</gene>
<organism evidence="3 4">
    <name type="scientific">Archangium lansingense</name>
    <dbReference type="NCBI Taxonomy" id="2995310"/>
    <lineage>
        <taxon>Bacteria</taxon>
        <taxon>Pseudomonadati</taxon>
        <taxon>Myxococcota</taxon>
        <taxon>Myxococcia</taxon>
        <taxon>Myxococcales</taxon>
        <taxon>Cystobacterineae</taxon>
        <taxon>Archangiaceae</taxon>
        <taxon>Archangium</taxon>
    </lineage>
</organism>